<proteinExistence type="predicted"/>
<dbReference type="AlphaFoldDB" id="D9PJK5"/>
<organism evidence="1">
    <name type="scientific">sediment metagenome</name>
    <dbReference type="NCBI Taxonomy" id="749907"/>
    <lineage>
        <taxon>unclassified sequences</taxon>
        <taxon>metagenomes</taxon>
        <taxon>ecological metagenomes</taxon>
    </lineage>
</organism>
<sequence>MNNLSNPEIDHEKINAFESAEKFLTDAGIINEGSLEQKGVTSGDYLDKAVTVVDSSGGNYIYAEVKTQKSGYDWETANYLVDLSKSRYMHLGGRDTFDQDYGVYFSSEKGGFYVLQPFKEGDPVDKPYDIETSVEDVISAGNWLSVES</sequence>
<reference evidence="1" key="2">
    <citation type="journal article" date="2011" name="Microb. Ecol.">
        <title>Taxonomic and Functional Metagenomic Profiling of the Microbial Community in the Anoxic Sediment of a Sub-saline Shallow Lake (Laguna de Carrizo, Central Spain).</title>
        <authorList>
            <person name="Ferrer M."/>
            <person name="Guazzaroni M.E."/>
            <person name="Richter M."/>
            <person name="Garcia-Salamanca A."/>
            <person name="Yarza P."/>
            <person name="Suarez-Suarez A."/>
            <person name="Solano J."/>
            <person name="Alcaide M."/>
            <person name="van Dillewijn P."/>
            <person name="Molina-Henares M.A."/>
            <person name="Lopez-Cortes N."/>
            <person name="Al-Ramahi Y."/>
            <person name="Guerrero C."/>
            <person name="Acosta A."/>
            <person name="de Eugenio L.I."/>
            <person name="Martinez V."/>
            <person name="Marques S."/>
            <person name="Rojo F."/>
            <person name="Santero E."/>
            <person name="Genilloud O."/>
            <person name="Perez-Perez J."/>
            <person name="Rossello-Mora R."/>
            <person name="Ramos J.L."/>
        </authorList>
    </citation>
    <scope>NUCLEOTIDE SEQUENCE</scope>
</reference>
<dbReference type="EMBL" id="ADZX01000527">
    <property type="protein sequence ID" value="EFK96258.1"/>
    <property type="molecule type" value="Genomic_DNA"/>
</dbReference>
<evidence type="ECO:0000313" key="1">
    <source>
        <dbReference type="EMBL" id="EFK96258.1"/>
    </source>
</evidence>
<comment type="caution">
    <text evidence="1">The sequence shown here is derived from an EMBL/GenBank/DDBJ whole genome shotgun (WGS) entry which is preliminary data.</text>
</comment>
<name>D9PJK5_9ZZZZ</name>
<protein>
    <submittedName>
        <fullName evidence="1">Uncharacterized protein</fullName>
    </submittedName>
</protein>
<reference evidence="1" key="1">
    <citation type="submission" date="2010-07" db="EMBL/GenBank/DDBJ databases">
        <authorList>
            <consortium name="CONSOLIDER consortium CSD2007-00005"/>
            <person name="Guazzaroni M.-E."/>
            <person name="Richter M."/>
            <person name="Garcia-Salamanca A."/>
            <person name="Yarza P."/>
            <person name="Ferrer M."/>
        </authorList>
    </citation>
    <scope>NUCLEOTIDE SEQUENCE</scope>
</reference>
<accession>D9PJK5</accession>
<gene>
    <name evidence="1" type="ORF">LDC_1716</name>
</gene>